<comment type="caution">
    <text evidence="10">The sequence shown here is derived from an EMBL/GenBank/DDBJ whole genome shotgun (WGS) entry which is preliminary data.</text>
</comment>
<keyword evidence="6" id="KW-0227">DNA damage</keyword>
<dbReference type="SUPFAM" id="SSF46767">
    <property type="entry name" value="Methylated DNA-protein cysteine methyltransferase, C-terminal domain"/>
    <property type="match status" value="1"/>
</dbReference>
<dbReference type="InterPro" id="IPR036388">
    <property type="entry name" value="WH-like_DNA-bd_sf"/>
</dbReference>
<reference evidence="10" key="1">
    <citation type="journal article" date="2012" name="J. Bacteriol.">
        <title>Genome sequences of type strains of seven species of the marine bacterium Pseudoalteromonas.</title>
        <authorList>
            <person name="Xie B.B."/>
            <person name="Shu Y.L."/>
            <person name="Qin Q.L."/>
            <person name="Rong J.C."/>
            <person name="Zhang X.Y."/>
            <person name="Chen X.L."/>
            <person name="Shi M."/>
            <person name="He H.L."/>
            <person name="Zhou B.C."/>
            <person name="Zhang Y.Z."/>
        </authorList>
    </citation>
    <scope>NUCLEOTIDE SEQUENCE</scope>
    <source>
        <strain evidence="10">DSM 8771</strain>
    </source>
</reference>
<evidence type="ECO:0000256" key="6">
    <source>
        <dbReference type="ARBA" id="ARBA00022763"/>
    </source>
</evidence>
<name>A0AAD4AIN5_9GAMM</name>
<dbReference type="InterPro" id="IPR014048">
    <property type="entry name" value="MethylDNA_cys_MeTrfase_DNA-bd"/>
</dbReference>
<reference evidence="10" key="2">
    <citation type="submission" date="2015-03" db="EMBL/GenBank/DDBJ databases">
        <title>Genome sequence of Pseudoalteromonas citrea.</title>
        <authorList>
            <person name="Xie B.-B."/>
            <person name="Rong J.-C."/>
            <person name="Qin Q.-L."/>
            <person name="Zhang Y.-Z."/>
        </authorList>
    </citation>
    <scope>NUCLEOTIDE SEQUENCE</scope>
    <source>
        <strain evidence="10">DSM 8771</strain>
    </source>
</reference>
<comment type="catalytic activity">
    <reaction evidence="8">
        <text>a 6-O-methyl-2'-deoxyguanosine in DNA + L-cysteinyl-[protein] = S-methyl-L-cysteinyl-[protein] + a 2'-deoxyguanosine in DNA</text>
        <dbReference type="Rhea" id="RHEA:24000"/>
        <dbReference type="Rhea" id="RHEA-COMP:10131"/>
        <dbReference type="Rhea" id="RHEA-COMP:10132"/>
        <dbReference type="Rhea" id="RHEA-COMP:11367"/>
        <dbReference type="Rhea" id="RHEA-COMP:11368"/>
        <dbReference type="ChEBI" id="CHEBI:29950"/>
        <dbReference type="ChEBI" id="CHEBI:82612"/>
        <dbReference type="ChEBI" id="CHEBI:85445"/>
        <dbReference type="ChEBI" id="CHEBI:85448"/>
        <dbReference type="EC" id="2.1.1.63"/>
    </reaction>
</comment>
<dbReference type="RefSeq" id="WP_010362978.1">
    <property type="nucleotide sequence ID" value="NZ_AHBZ03000016.1"/>
</dbReference>
<dbReference type="PANTHER" id="PTHR10815:SF5">
    <property type="entry name" value="METHYLATED-DNA--PROTEIN-CYSTEINE METHYLTRANSFERASE"/>
    <property type="match status" value="1"/>
</dbReference>
<evidence type="ECO:0000256" key="2">
    <source>
        <dbReference type="ARBA" id="ARBA00008711"/>
    </source>
</evidence>
<evidence type="ECO:0000256" key="1">
    <source>
        <dbReference type="ARBA" id="ARBA00001286"/>
    </source>
</evidence>
<evidence type="ECO:0000313" key="10">
    <source>
        <dbReference type="EMBL" id="KAF7771474.1"/>
    </source>
</evidence>
<evidence type="ECO:0000256" key="3">
    <source>
        <dbReference type="ARBA" id="ARBA00011918"/>
    </source>
</evidence>
<evidence type="ECO:0000256" key="4">
    <source>
        <dbReference type="ARBA" id="ARBA00022603"/>
    </source>
</evidence>
<dbReference type="PROSITE" id="PS00374">
    <property type="entry name" value="MGMT"/>
    <property type="match status" value="1"/>
</dbReference>
<comment type="catalytic activity">
    <reaction evidence="1">
        <text>a 4-O-methyl-thymidine in DNA + L-cysteinyl-[protein] = a thymidine in DNA + S-methyl-L-cysteinyl-[protein]</text>
        <dbReference type="Rhea" id="RHEA:53428"/>
        <dbReference type="Rhea" id="RHEA-COMP:10131"/>
        <dbReference type="Rhea" id="RHEA-COMP:10132"/>
        <dbReference type="Rhea" id="RHEA-COMP:13555"/>
        <dbReference type="Rhea" id="RHEA-COMP:13556"/>
        <dbReference type="ChEBI" id="CHEBI:29950"/>
        <dbReference type="ChEBI" id="CHEBI:82612"/>
        <dbReference type="ChEBI" id="CHEBI:137386"/>
        <dbReference type="ChEBI" id="CHEBI:137387"/>
        <dbReference type="EC" id="2.1.1.63"/>
    </reaction>
</comment>
<keyword evidence="7" id="KW-0234">DNA repair</keyword>
<dbReference type="EC" id="2.1.1.63" evidence="3"/>
<evidence type="ECO:0000313" key="11">
    <source>
        <dbReference type="Proteomes" id="UP000016487"/>
    </source>
</evidence>
<dbReference type="GO" id="GO:0032259">
    <property type="term" value="P:methylation"/>
    <property type="evidence" value="ECO:0007669"/>
    <property type="project" value="UniProtKB-KW"/>
</dbReference>
<dbReference type="SUPFAM" id="SSF53155">
    <property type="entry name" value="Methylated DNA-protein cysteine methyltransferase domain"/>
    <property type="match status" value="1"/>
</dbReference>
<dbReference type="GO" id="GO:0006281">
    <property type="term" value="P:DNA repair"/>
    <property type="evidence" value="ECO:0007669"/>
    <property type="project" value="UniProtKB-KW"/>
</dbReference>
<dbReference type="Proteomes" id="UP000016487">
    <property type="component" value="Unassembled WGS sequence"/>
</dbReference>
<evidence type="ECO:0000256" key="8">
    <source>
        <dbReference type="ARBA" id="ARBA00049348"/>
    </source>
</evidence>
<dbReference type="Gene3D" id="1.10.10.10">
    <property type="entry name" value="Winged helix-like DNA-binding domain superfamily/Winged helix DNA-binding domain"/>
    <property type="match status" value="1"/>
</dbReference>
<dbReference type="InterPro" id="IPR001497">
    <property type="entry name" value="MethylDNA_cys_MeTrfase_AS"/>
</dbReference>
<evidence type="ECO:0000259" key="9">
    <source>
        <dbReference type="Pfam" id="PF01035"/>
    </source>
</evidence>
<dbReference type="CDD" id="cd06445">
    <property type="entry name" value="ATase"/>
    <property type="match status" value="1"/>
</dbReference>
<evidence type="ECO:0000256" key="7">
    <source>
        <dbReference type="ARBA" id="ARBA00023204"/>
    </source>
</evidence>
<feature type="domain" description="Methylated-DNA-[protein]-cysteine S-methyltransferase DNA binding" evidence="9">
    <location>
        <begin position="88"/>
        <end position="166"/>
    </location>
</feature>
<keyword evidence="5" id="KW-0808">Transferase</keyword>
<dbReference type="FunFam" id="1.10.10.10:FF:000214">
    <property type="entry name" value="Methylated-DNA--protein-cysteine methyltransferase"/>
    <property type="match status" value="1"/>
</dbReference>
<dbReference type="AlphaFoldDB" id="A0AAD4AIN5"/>
<gene>
    <name evidence="10" type="primary">ogt</name>
    <name evidence="10" type="ORF">PCIT_a4060</name>
</gene>
<dbReference type="InterPro" id="IPR036631">
    <property type="entry name" value="MGMT_N_sf"/>
</dbReference>
<organism evidence="10 11">
    <name type="scientific">Pseudoalteromonas citrea</name>
    <dbReference type="NCBI Taxonomy" id="43655"/>
    <lineage>
        <taxon>Bacteria</taxon>
        <taxon>Pseudomonadati</taxon>
        <taxon>Pseudomonadota</taxon>
        <taxon>Gammaproteobacteria</taxon>
        <taxon>Alteromonadales</taxon>
        <taxon>Pseudoalteromonadaceae</taxon>
        <taxon>Pseudoalteromonas</taxon>
    </lineage>
</organism>
<comment type="similarity">
    <text evidence="2">Belongs to the MGMT family.</text>
</comment>
<dbReference type="Gene3D" id="3.30.160.70">
    <property type="entry name" value="Methylated DNA-protein cysteine methyltransferase domain"/>
    <property type="match status" value="1"/>
</dbReference>
<protein>
    <recommendedName>
        <fullName evidence="3">methylated-DNA--[protein]-cysteine S-methyltransferase</fullName>
        <ecNumber evidence="3">2.1.1.63</ecNumber>
    </recommendedName>
</protein>
<keyword evidence="4" id="KW-0489">Methyltransferase</keyword>
<proteinExistence type="inferred from homology"/>
<dbReference type="EMBL" id="AHBZ03000016">
    <property type="protein sequence ID" value="KAF7771474.1"/>
    <property type="molecule type" value="Genomic_DNA"/>
</dbReference>
<evidence type="ECO:0000256" key="5">
    <source>
        <dbReference type="ARBA" id="ARBA00022679"/>
    </source>
</evidence>
<sequence length="170" mass="19452">MAQIHIHFFKHQYAEFIIGSYKSKICICDFRYRKKRNVIDKHIQASLKTTFVEKSDALIEQTKSQLTQYFMGERQQFNIPIQMVGNHFQQSVWHALAKIPYGEVSTYSNLAEQLSTTYSIENVAKANGENALAIIVPCHRIIDPMGSIIGYGGGLVLKKRLLELEHSLFS</sequence>
<dbReference type="Pfam" id="PF01035">
    <property type="entry name" value="DNA_binding_1"/>
    <property type="match status" value="1"/>
</dbReference>
<accession>A0AAD4AIN5</accession>
<dbReference type="GO" id="GO:0003908">
    <property type="term" value="F:methylated-DNA-[protein]-cysteine S-methyltransferase activity"/>
    <property type="evidence" value="ECO:0007669"/>
    <property type="project" value="UniProtKB-EC"/>
</dbReference>
<dbReference type="InterPro" id="IPR036217">
    <property type="entry name" value="MethylDNA_cys_MeTrfase_DNAb"/>
</dbReference>
<dbReference type="PANTHER" id="PTHR10815">
    <property type="entry name" value="METHYLATED-DNA--PROTEIN-CYSTEINE METHYLTRANSFERASE"/>
    <property type="match status" value="1"/>
</dbReference>
<dbReference type="NCBIfam" id="TIGR00589">
    <property type="entry name" value="ogt"/>
    <property type="match status" value="1"/>
</dbReference>